<dbReference type="PANTHER" id="PTHR46546">
    <property type="entry name" value="SHEWANELLA-LIKE PROTEIN PHOSPHATASE 1"/>
    <property type="match status" value="1"/>
</dbReference>
<dbReference type="PANTHER" id="PTHR46546:SF4">
    <property type="entry name" value="SHEWANELLA-LIKE PROTEIN PHOSPHATASE 1"/>
    <property type="match status" value="1"/>
</dbReference>
<proteinExistence type="predicted"/>
<accession>A0A6C0FCD1</accession>
<reference evidence="2" key="1">
    <citation type="journal article" date="2020" name="Nature">
        <title>Giant virus diversity and host interactions through global metagenomics.</title>
        <authorList>
            <person name="Schulz F."/>
            <person name="Roux S."/>
            <person name="Paez-Espino D."/>
            <person name="Jungbluth S."/>
            <person name="Walsh D.A."/>
            <person name="Denef V.J."/>
            <person name="McMahon K.D."/>
            <person name="Konstantinidis K.T."/>
            <person name="Eloe-Fadrosh E.A."/>
            <person name="Kyrpides N.C."/>
            <person name="Woyke T."/>
        </authorList>
    </citation>
    <scope>NUCLEOTIDE SEQUENCE</scope>
    <source>
        <strain evidence="2">GVMAG-S-ERX556101-89</strain>
    </source>
</reference>
<dbReference type="Gene3D" id="3.60.21.10">
    <property type="match status" value="1"/>
</dbReference>
<dbReference type="InterPro" id="IPR029052">
    <property type="entry name" value="Metallo-depent_PP-like"/>
</dbReference>
<dbReference type="Pfam" id="PF00149">
    <property type="entry name" value="Metallophos"/>
    <property type="match status" value="1"/>
</dbReference>
<dbReference type="EMBL" id="MN738829">
    <property type="protein sequence ID" value="QHT38209.1"/>
    <property type="molecule type" value="Genomic_DNA"/>
</dbReference>
<sequence length="324" mass="36079">MAFAARIRKTPAIIEINKQKIIAIGDLHGDREMFWAIMMSSGCIGMNKSRTTPKWTGKNTIVVILGDTTDSKRPDVKIKKQDSWLKTAGEKMLQYDILDFDYMAKQKGGRVISILGNHDIFAGIYGNDYCKKKDIDSYGQKGAAARSAAYSPGGEIATIFGETRNVIQIVGPCLFVHGGITAEFMQLFPFLSKDTITVVNDSMKDYLLGNSKKLPDWFEASRRFGVNPIEYRRYGLGDVDKKEVSALLKTFPGKIKYMFVGHTVNQTISRFGPVICVDVGISRAFGEKSGDIACEWCEISENKVSRCILEKTGKIVKKKLPSNK</sequence>
<dbReference type="SUPFAM" id="SSF56300">
    <property type="entry name" value="Metallo-dependent phosphatases"/>
    <property type="match status" value="1"/>
</dbReference>
<protein>
    <recommendedName>
        <fullName evidence="1">Calcineurin-like phosphoesterase domain-containing protein</fullName>
    </recommendedName>
</protein>
<evidence type="ECO:0000259" key="1">
    <source>
        <dbReference type="Pfam" id="PF00149"/>
    </source>
</evidence>
<dbReference type="GO" id="GO:0016787">
    <property type="term" value="F:hydrolase activity"/>
    <property type="evidence" value="ECO:0007669"/>
    <property type="project" value="InterPro"/>
</dbReference>
<evidence type="ECO:0000313" key="2">
    <source>
        <dbReference type="EMBL" id="QHT38209.1"/>
    </source>
</evidence>
<feature type="domain" description="Calcineurin-like phosphoesterase" evidence="1">
    <location>
        <begin position="20"/>
        <end position="264"/>
    </location>
</feature>
<dbReference type="AlphaFoldDB" id="A0A6C0FCD1"/>
<name>A0A6C0FCD1_9ZZZZ</name>
<dbReference type="InterPro" id="IPR004843">
    <property type="entry name" value="Calcineurin-like_PHP"/>
</dbReference>
<organism evidence="2">
    <name type="scientific">viral metagenome</name>
    <dbReference type="NCBI Taxonomy" id="1070528"/>
    <lineage>
        <taxon>unclassified sequences</taxon>
        <taxon>metagenomes</taxon>
        <taxon>organismal metagenomes</taxon>
    </lineage>
</organism>